<evidence type="ECO:0000256" key="3">
    <source>
        <dbReference type="ARBA" id="ARBA00022448"/>
    </source>
</evidence>
<dbReference type="CDD" id="cd06550">
    <property type="entry name" value="TM_ABC_iron-siderophores_like"/>
    <property type="match status" value="1"/>
</dbReference>
<evidence type="ECO:0000256" key="8">
    <source>
        <dbReference type="SAM" id="Phobius"/>
    </source>
</evidence>
<dbReference type="RefSeq" id="WP_236689372.1">
    <property type="nucleotide sequence ID" value="NZ_BBXL01000003.1"/>
</dbReference>
<organism evidence="9 10">
    <name type="scientific">Dysgonomonas macrotermitis</name>
    <dbReference type="NCBI Taxonomy" id="1346286"/>
    <lineage>
        <taxon>Bacteria</taxon>
        <taxon>Pseudomonadati</taxon>
        <taxon>Bacteroidota</taxon>
        <taxon>Bacteroidia</taxon>
        <taxon>Bacteroidales</taxon>
        <taxon>Dysgonomonadaceae</taxon>
        <taxon>Dysgonomonas</taxon>
    </lineage>
</organism>
<dbReference type="InterPro" id="IPR000522">
    <property type="entry name" value="ABC_transptr_permease_BtuC"/>
</dbReference>
<comment type="similarity">
    <text evidence="2">Belongs to the binding-protein-dependent transport system permease family. FecCD subfamily.</text>
</comment>
<dbReference type="InterPro" id="IPR037294">
    <property type="entry name" value="ABC_BtuC-like"/>
</dbReference>
<feature type="transmembrane region" description="Helical" evidence="8">
    <location>
        <begin position="319"/>
        <end position="338"/>
    </location>
</feature>
<evidence type="ECO:0000256" key="7">
    <source>
        <dbReference type="ARBA" id="ARBA00023136"/>
    </source>
</evidence>
<evidence type="ECO:0000256" key="2">
    <source>
        <dbReference type="ARBA" id="ARBA00007935"/>
    </source>
</evidence>
<evidence type="ECO:0000256" key="5">
    <source>
        <dbReference type="ARBA" id="ARBA00022692"/>
    </source>
</evidence>
<keyword evidence="10" id="KW-1185">Reference proteome</keyword>
<dbReference type="PANTHER" id="PTHR30472:SF41">
    <property type="entry name" value="TRANSPORT SYSTEM PERMEASE PROTEIN"/>
    <property type="match status" value="1"/>
</dbReference>
<evidence type="ECO:0000256" key="1">
    <source>
        <dbReference type="ARBA" id="ARBA00004651"/>
    </source>
</evidence>
<keyword evidence="3" id="KW-0813">Transport</keyword>
<evidence type="ECO:0000313" key="9">
    <source>
        <dbReference type="EMBL" id="SHF06582.1"/>
    </source>
</evidence>
<proteinExistence type="inferred from homology"/>
<evidence type="ECO:0000256" key="4">
    <source>
        <dbReference type="ARBA" id="ARBA00022475"/>
    </source>
</evidence>
<protein>
    <submittedName>
        <fullName evidence="9">Iron complex transport system permease protein</fullName>
    </submittedName>
</protein>
<feature type="transmembrane region" description="Helical" evidence="8">
    <location>
        <begin position="62"/>
        <end position="82"/>
    </location>
</feature>
<dbReference type="AlphaFoldDB" id="A0A1M4YM50"/>
<feature type="transmembrane region" description="Helical" evidence="8">
    <location>
        <begin position="12"/>
        <end position="29"/>
    </location>
</feature>
<keyword evidence="4" id="KW-1003">Cell membrane</keyword>
<keyword evidence="5 8" id="KW-0812">Transmembrane</keyword>
<dbReference type="EMBL" id="FQUC01000003">
    <property type="protein sequence ID" value="SHF06582.1"/>
    <property type="molecule type" value="Genomic_DNA"/>
</dbReference>
<feature type="transmembrane region" description="Helical" evidence="8">
    <location>
        <begin position="291"/>
        <end position="312"/>
    </location>
</feature>
<feature type="transmembrane region" description="Helical" evidence="8">
    <location>
        <begin position="123"/>
        <end position="150"/>
    </location>
</feature>
<sequence length="347" mass="36871">MKTNPKITTTYIFLIIAGIILLFFANLFIGSVKIPFDAIIDILLGNGATKKSWEHIVLEVRFPQAVTALFTGAGIAVSGLLLQTAFRNPLADSSILGISAGASLGVAVVIMLFGGVIGNSVGFSFSASMTVVVGAFIGAGLILLIIMGFASIVRNNIMLLIIGIMVGYLTSSVISLLKYWSTSEQVFSYVMWGMGDFSGVSMQQLPFFCAIVTLGLIMSILLIKPLNALLLGERYAANLGVNIKQVRFLLLFCAGILTAVTTAYCGPISFIGLAVPHIARLVLGTTNHKSLLPMTILVGTFMALLCNLISVIPGSAGLIPLNAITPIFGAPVIIYVIVNQKKIQYFN</sequence>
<dbReference type="Gene3D" id="1.10.3470.10">
    <property type="entry name" value="ABC transporter involved in vitamin B12 uptake, BtuC"/>
    <property type="match status" value="1"/>
</dbReference>
<feature type="transmembrane region" description="Helical" evidence="8">
    <location>
        <begin position="157"/>
        <end position="180"/>
    </location>
</feature>
<keyword evidence="7 8" id="KW-0472">Membrane</keyword>
<evidence type="ECO:0000313" key="10">
    <source>
        <dbReference type="Proteomes" id="UP000184480"/>
    </source>
</evidence>
<evidence type="ECO:0000256" key="6">
    <source>
        <dbReference type="ARBA" id="ARBA00022989"/>
    </source>
</evidence>
<keyword evidence="6 8" id="KW-1133">Transmembrane helix</keyword>
<dbReference type="STRING" id="1346286.SAMN05444362_103208"/>
<dbReference type="PANTHER" id="PTHR30472">
    <property type="entry name" value="FERRIC ENTEROBACTIN TRANSPORT SYSTEM PERMEASE PROTEIN"/>
    <property type="match status" value="1"/>
</dbReference>
<dbReference type="GO" id="GO:0005886">
    <property type="term" value="C:plasma membrane"/>
    <property type="evidence" value="ECO:0007669"/>
    <property type="project" value="UniProtKB-SubCell"/>
</dbReference>
<accession>A0A1M4YM50</accession>
<reference evidence="10" key="1">
    <citation type="submission" date="2016-11" db="EMBL/GenBank/DDBJ databases">
        <authorList>
            <person name="Varghese N."/>
            <person name="Submissions S."/>
        </authorList>
    </citation>
    <scope>NUCLEOTIDE SEQUENCE [LARGE SCALE GENOMIC DNA]</scope>
    <source>
        <strain evidence="10">DSM 27370</strain>
    </source>
</reference>
<comment type="subcellular location">
    <subcellularLocation>
        <location evidence="1">Cell membrane</location>
        <topology evidence="1">Multi-pass membrane protein</topology>
    </subcellularLocation>
</comment>
<dbReference type="Pfam" id="PF01032">
    <property type="entry name" value="FecCD"/>
    <property type="match status" value="1"/>
</dbReference>
<dbReference type="SUPFAM" id="SSF81345">
    <property type="entry name" value="ABC transporter involved in vitamin B12 uptake, BtuC"/>
    <property type="match status" value="1"/>
</dbReference>
<feature type="transmembrane region" description="Helical" evidence="8">
    <location>
        <begin position="94"/>
        <end position="117"/>
    </location>
</feature>
<dbReference type="Proteomes" id="UP000184480">
    <property type="component" value="Unassembled WGS sequence"/>
</dbReference>
<dbReference type="GO" id="GO:0022857">
    <property type="term" value="F:transmembrane transporter activity"/>
    <property type="evidence" value="ECO:0007669"/>
    <property type="project" value="InterPro"/>
</dbReference>
<name>A0A1M4YM50_9BACT</name>
<dbReference type="GO" id="GO:0033214">
    <property type="term" value="P:siderophore-iron import into cell"/>
    <property type="evidence" value="ECO:0007669"/>
    <property type="project" value="TreeGrafter"/>
</dbReference>
<feature type="transmembrane region" description="Helical" evidence="8">
    <location>
        <begin position="248"/>
        <end position="271"/>
    </location>
</feature>
<feature type="transmembrane region" description="Helical" evidence="8">
    <location>
        <begin position="205"/>
        <end position="227"/>
    </location>
</feature>
<gene>
    <name evidence="9" type="ORF">SAMN05444362_103208</name>
</gene>